<dbReference type="PROSITE" id="PS50280">
    <property type="entry name" value="SET"/>
    <property type="match status" value="1"/>
</dbReference>
<dbReference type="OrthoDB" id="265717at2759"/>
<sequence length="480" mass="54203">MEELQRALEDRSLTVSNVPEKGRCLFTTRDFSPGEVIISQEPYVSVPNNSSAESRCDACFESSNLKKCSACQVVYYCSNSCQKSEWKLHRLECEALSKLHKERRMAVTPSIRLMIKLYLRTKLQTERVIPASAMDNYKLVEALVAHMSEIDEKQLVLYAQMANLVSLILQWPGINIKEIAENFSKLACNAHTICDSELRPLGTGLYPVISIVNHSCLPNSVLLFEGRSAVVHAVQHIPKGAEVLISYIETAGSTLTRQKALKEQYLFTCTCPRCSKVGKYNDIQESAVLEGYRCKDNGCIGFLLRESDGNGFICQQCGLVRSKEEIKQIASELKSLSDKAPISTPSHNYQESVSVYRAIETLQRKLYHPFSISLMQTREKLLKILMELEDWSEALAYCRLTIPVYQRVYPGCHPLLGLQYYTCGKLEWLLGDTENAVKSLIKAVDILQITHGTSTPFMKDLFVRLEEARAEASYKFSSEE</sequence>
<accession>M5XD19</accession>
<proteinExistence type="predicted"/>
<dbReference type="InterPro" id="IPR001214">
    <property type="entry name" value="SET_dom"/>
</dbReference>
<dbReference type="Gene3D" id="1.25.40.10">
    <property type="entry name" value="Tetratricopeptide repeat domain"/>
    <property type="match status" value="1"/>
</dbReference>
<dbReference type="SMART" id="SM00317">
    <property type="entry name" value="SET"/>
    <property type="match status" value="1"/>
</dbReference>
<evidence type="ECO:0000313" key="1">
    <source>
        <dbReference type="EMBL" id="ONI34884.1"/>
    </source>
</evidence>
<reference evidence="1 2" key="1">
    <citation type="journal article" date="2013" name="Nat. Genet.">
        <title>The high-quality draft genome of peach (Prunus persica) identifies unique patterns of genetic diversity, domestication and genome evolution.</title>
        <authorList>
            <consortium name="International Peach Genome Initiative"/>
            <person name="Verde I."/>
            <person name="Abbott A.G."/>
            <person name="Scalabrin S."/>
            <person name="Jung S."/>
            <person name="Shu S."/>
            <person name="Marroni F."/>
            <person name="Zhebentyayeva T."/>
            <person name="Dettori M.T."/>
            <person name="Grimwood J."/>
            <person name="Cattonaro F."/>
            <person name="Zuccolo A."/>
            <person name="Rossini L."/>
            <person name="Jenkins J."/>
            <person name="Vendramin E."/>
            <person name="Meisel L.A."/>
            <person name="Decroocq V."/>
            <person name="Sosinski B."/>
            <person name="Prochnik S."/>
            <person name="Mitros T."/>
            <person name="Policriti A."/>
            <person name="Cipriani G."/>
            <person name="Dondini L."/>
            <person name="Ficklin S."/>
            <person name="Goodstein D.M."/>
            <person name="Xuan P."/>
            <person name="Del Fabbro C."/>
            <person name="Aramini V."/>
            <person name="Copetti D."/>
            <person name="Gonzalez S."/>
            <person name="Horner D.S."/>
            <person name="Falchi R."/>
            <person name="Lucas S."/>
            <person name="Mica E."/>
            <person name="Maldonado J."/>
            <person name="Lazzari B."/>
            <person name="Bielenberg D."/>
            <person name="Pirona R."/>
            <person name="Miculan M."/>
            <person name="Barakat A."/>
            <person name="Testolin R."/>
            <person name="Stella A."/>
            <person name="Tartarini S."/>
            <person name="Tonutti P."/>
            <person name="Arus P."/>
            <person name="Orellana A."/>
            <person name="Wells C."/>
            <person name="Main D."/>
            <person name="Vizzotto G."/>
            <person name="Silva H."/>
            <person name="Salamini F."/>
            <person name="Schmutz J."/>
            <person name="Morgante M."/>
            <person name="Rokhsar D.S."/>
        </authorList>
    </citation>
    <scope>NUCLEOTIDE SEQUENCE [LARGE SCALE GENOMIC DNA]</scope>
    <source>
        <strain evidence="2">cv. Nemared</strain>
    </source>
</reference>
<dbReference type="KEGG" id="pper:18791679"/>
<dbReference type="InterPro" id="IPR050869">
    <property type="entry name" value="H3K4_H4K5_MeTrfase"/>
</dbReference>
<organism evidence="1 2">
    <name type="scientific">Prunus persica</name>
    <name type="common">Peach</name>
    <name type="synonym">Amygdalus persica</name>
    <dbReference type="NCBI Taxonomy" id="3760"/>
    <lineage>
        <taxon>Eukaryota</taxon>
        <taxon>Viridiplantae</taxon>
        <taxon>Streptophyta</taxon>
        <taxon>Embryophyta</taxon>
        <taxon>Tracheophyta</taxon>
        <taxon>Spermatophyta</taxon>
        <taxon>Magnoliopsida</taxon>
        <taxon>eudicotyledons</taxon>
        <taxon>Gunneridae</taxon>
        <taxon>Pentapetalae</taxon>
        <taxon>rosids</taxon>
        <taxon>fabids</taxon>
        <taxon>Rosales</taxon>
        <taxon>Rosaceae</taxon>
        <taxon>Amygdaloideae</taxon>
        <taxon>Amygdaleae</taxon>
        <taxon>Prunus</taxon>
    </lineage>
</organism>
<dbReference type="SUPFAM" id="SSF82199">
    <property type="entry name" value="SET domain"/>
    <property type="match status" value="1"/>
</dbReference>
<dbReference type="EMBL" id="CM007651">
    <property type="protein sequence ID" value="ONI34884.1"/>
    <property type="molecule type" value="Genomic_DNA"/>
</dbReference>
<dbReference type="AlphaFoldDB" id="M5XD19"/>
<dbReference type="InterPro" id="IPR046341">
    <property type="entry name" value="SET_dom_sf"/>
</dbReference>
<dbReference type="Pfam" id="PF00856">
    <property type="entry name" value="SET"/>
    <property type="match status" value="1"/>
</dbReference>
<dbReference type="Pfam" id="PF01753">
    <property type="entry name" value="zf-MYND"/>
    <property type="match status" value="1"/>
</dbReference>
<dbReference type="OMA" id="LHMKLGK"/>
<protein>
    <recommendedName>
        <fullName evidence="3">MYND-type domain-containing protein</fullName>
    </recommendedName>
</protein>
<dbReference type="Gene3D" id="1.10.220.160">
    <property type="match status" value="1"/>
</dbReference>
<dbReference type="InterPro" id="IPR011990">
    <property type="entry name" value="TPR-like_helical_dom_sf"/>
</dbReference>
<evidence type="ECO:0000313" key="2">
    <source>
        <dbReference type="Proteomes" id="UP000006882"/>
    </source>
</evidence>
<dbReference type="PANTHER" id="PTHR12197:SF251">
    <property type="entry name" value="EG:BACR7C10.4 PROTEIN"/>
    <property type="match status" value="1"/>
</dbReference>
<dbReference type="InterPro" id="IPR002893">
    <property type="entry name" value="Znf_MYND"/>
</dbReference>
<dbReference type="HOGENOM" id="CLU_018406_2_0_1"/>
<name>M5XD19_PRUPE</name>
<dbReference type="PROSITE" id="PS01360">
    <property type="entry name" value="ZF_MYND_1"/>
    <property type="match status" value="1"/>
</dbReference>
<gene>
    <name evidence="1" type="ORF">PRUPE_1G503800</name>
</gene>
<dbReference type="eggNOG" id="KOG2084">
    <property type="taxonomic scope" value="Eukaryota"/>
</dbReference>
<keyword evidence="2" id="KW-1185">Reference proteome</keyword>
<dbReference type="Proteomes" id="UP000006882">
    <property type="component" value="Chromosome G1"/>
</dbReference>
<dbReference type="STRING" id="3760.M5XD19"/>
<dbReference type="PROSITE" id="PS50865">
    <property type="entry name" value="ZF_MYND_2"/>
    <property type="match status" value="1"/>
</dbReference>
<dbReference type="Gene3D" id="6.10.140.2220">
    <property type="match status" value="1"/>
</dbReference>
<evidence type="ECO:0008006" key="3">
    <source>
        <dbReference type="Google" id="ProtNLM"/>
    </source>
</evidence>
<dbReference type="PANTHER" id="PTHR12197">
    <property type="entry name" value="HISTONE-LYSINE N-METHYLTRANSFERASE SMYD"/>
    <property type="match status" value="1"/>
</dbReference>
<dbReference type="SUPFAM" id="SSF48452">
    <property type="entry name" value="TPR-like"/>
    <property type="match status" value="1"/>
</dbReference>
<dbReference type="GO" id="GO:0005634">
    <property type="term" value="C:nucleus"/>
    <property type="evidence" value="ECO:0000318"/>
    <property type="project" value="GO_Central"/>
</dbReference>
<dbReference type="Gramene" id="ONI34884">
    <property type="protein sequence ID" value="ONI34884"/>
    <property type="gene ID" value="PRUPE_1G503800"/>
</dbReference>
<dbReference type="Gene3D" id="2.170.270.10">
    <property type="entry name" value="SET domain"/>
    <property type="match status" value="1"/>
</dbReference>